<gene>
    <name evidence="1" type="ORF">AW10_04259</name>
</gene>
<evidence type="ECO:0000313" key="2">
    <source>
        <dbReference type="Proteomes" id="UP000021816"/>
    </source>
</evidence>
<protein>
    <submittedName>
        <fullName evidence="1">Uncharacterized protein</fullName>
    </submittedName>
</protein>
<name>A0A011NBQ6_9PROT</name>
<organism evidence="1 2">
    <name type="scientific">Candidatus Accumulibacter appositus</name>
    <dbReference type="NCBI Taxonomy" id="1454003"/>
    <lineage>
        <taxon>Bacteria</taxon>
        <taxon>Pseudomonadati</taxon>
        <taxon>Pseudomonadota</taxon>
        <taxon>Betaproteobacteria</taxon>
        <taxon>Candidatus Accumulibacter</taxon>
    </lineage>
</organism>
<dbReference type="PATRIC" id="fig|1454003.3.peg.4317"/>
<dbReference type="Proteomes" id="UP000021816">
    <property type="component" value="Unassembled WGS sequence"/>
</dbReference>
<comment type="caution">
    <text evidence="1">The sequence shown here is derived from an EMBL/GenBank/DDBJ whole genome shotgun (WGS) entry which is preliminary data.</text>
</comment>
<proteinExistence type="predicted"/>
<dbReference type="AlphaFoldDB" id="A0A011NBQ6"/>
<accession>A0A011NBQ6</accession>
<reference evidence="1 2" key="1">
    <citation type="submission" date="2014-02" db="EMBL/GenBank/DDBJ databases">
        <title>Expanding our view of genomic diversity in Candidatus Accumulibacter clades.</title>
        <authorList>
            <person name="Skennerton C.T."/>
            <person name="Barr J.J."/>
            <person name="Slater F.R."/>
            <person name="Bond P.L."/>
            <person name="Tyson G.W."/>
        </authorList>
    </citation>
    <scope>NUCLEOTIDE SEQUENCE [LARGE SCALE GENOMIC DNA]</scope>
    <source>
        <strain evidence="2">BA-92</strain>
    </source>
</reference>
<evidence type="ECO:0000313" key="1">
    <source>
        <dbReference type="EMBL" id="EXI72486.1"/>
    </source>
</evidence>
<dbReference type="EMBL" id="JEMX01000192">
    <property type="protein sequence ID" value="EXI72486.1"/>
    <property type="molecule type" value="Genomic_DNA"/>
</dbReference>
<sequence>MDFFEVPIFNPEMVRDVGVERCSGYAPSAKLGFDFRATVDVTLCANERREAKQAGAAGRDPGKPFFVSARRVVLLVIGVQEMSVAPRLFEKIFESAVSVKKDNARYFTQVAVAGGKTKRIANGSAELGGDLR</sequence>